<gene>
    <name evidence="1" type="ORF">KEG57_16665</name>
</gene>
<keyword evidence="2" id="KW-1185">Reference proteome</keyword>
<dbReference type="RefSeq" id="WP_272420539.1">
    <property type="nucleotide sequence ID" value="NZ_JAGTJJ010000007.1"/>
</dbReference>
<sequence length="182" mass="20611">MSRDKTDEVVEHLRRNGGRAKLWFGEFRDPKPLDASALSSLTLPDGRPLPPSLSTWLAYDATWFGLLPGSPPRLAAKPLRDILMDWAIASARAMPEGYEDPYPMTNEQVVESWIELLPDPAMADALAIELPGGDQDHILLFHRAHRDGEYPILGCHKRFEFWFKYESFGDFLAHYFGLTDPA</sequence>
<comment type="caution">
    <text evidence="1">The sequence shown here is derived from an EMBL/GenBank/DDBJ whole genome shotgun (WGS) entry which is preliminary data.</text>
</comment>
<dbReference type="Proteomes" id="UP001151081">
    <property type="component" value="Unassembled WGS sequence"/>
</dbReference>
<organism evidence="1 2">
    <name type="scientific">Polyangium jinanense</name>
    <dbReference type="NCBI Taxonomy" id="2829994"/>
    <lineage>
        <taxon>Bacteria</taxon>
        <taxon>Pseudomonadati</taxon>
        <taxon>Myxococcota</taxon>
        <taxon>Polyangia</taxon>
        <taxon>Polyangiales</taxon>
        <taxon>Polyangiaceae</taxon>
        <taxon>Polyangium</taxon>
    </lineage>
</organism>
<dbReference type="EMBL" id="JAGTJJ010000007">
    <property type="protein sequence ID" value="MDC3982153.1"/>
    <property type="molecule type" value="Genomic_DNA"/>
</dbReference>
<protein>
    <submittedName>
        <fullName evidence="1">Uncharacterized protein</fullName>
    </submittedName>
</protein>
<evidence type="ECO:0000313" key="1">
    <source>
        <dbReference type="EMBL" id="MDC3982153.1"/>
    </source>
</evidence>
<reference evidence="1 2" key="1">
    <citation type="submission" date="2021-04" db="EMBL/GenBank/DDBJ databases">
        <title>Genome analysis of Polyangium sp.</title>
        <authorList>
            <person name="Li Y."/>
            <person name="Wang J."/>
        </authorList>
    </citation>
    <scope>NUCLEOTIDE SEQUENCE [LARGE SCALE GENOMIC DNA]</scope>
    <source>
        <strain evidence="1 2">SDU14</strain>
    </source>
</reference>
<accession>A0A9X3X4L6</accession>
<name>A0A9X3X4L6_9BACT</name>
<proteinExistence type="predicted"/>
<evidence type="ECO:0000313" key="2">
    <source>
        <dbReference type="Proteomes" id="UP001151081"/>
    </source>
</evidence>
<dbReference type="AlphaFoldDB" id="A0A9X3X4L6"/>